<dbReference type="EMBL" id="JBHRYR010000003">
    <property type="protein sequence ID" value="MFC3852715.1"/>
    <property type="molecule type" value="Genomic_DNA"/>
</dbReference>
<keyword evidence="2" id="KW-1185">Reference proteome</keyword>
<dbReference type="RefSeq" id="WP_380695189.1">
    <property type="nucleotide sequence ID" value="NZ_JBHRYR010000003.1"/>
</dbReference>
<evidence type="ECO:0000313" key="1">
    <source>
        <dbReference type="EMBL" id="MFC3852715.1"/>
    </source>
</evidence>
<name>A0ABV7ZX15_9GAMM</name>
<reference evidence="2" key="1">
    <citation type="journal article" date="2019" name="Int. J. Syst. Evol. Microbiol.">
        <title>The Global Catalogue of Microorganisms (GCM) 10K type strain sequencing project: providing services to taxonomists for standard genome sequencing and annotation.</title>
        <authorList>
            <consortium name="The Broad Institute Genomics Platform"/>
            <consortium name="The Broad Institute Genome Sequencing Center for Infectious Disease"/>
            <person name="Wu L."/>
            <person name="Ma J."/>
        </authorList>
    </citation>
    <scope>NUCLEOTIDE SEQUENCE [LARGE SCALE GENOMIC DNA]</scope>
    <source>
        <strain evidence="2">IBRC 10765</strain>
    </source>
</reference>
<dbReference type="Proteomes" id="UP001595617">
    <property type="component" value="Unassembled WGS sequence"/>
</dbReference>
<sequence length="205" mass="22669">MTVQAQSGVFWRIVDESGTGPDSVTLVFQTPSDTHGNLQLETDIVTAEFLSCVGRSHIDVEWTTEDSELLSILLQKQFPERFDAENSMRLDLSDDAIIDTLAVIAAARFGDAQDGADWLSQRPWNTIQRSYEVGDMVSLATEEGFCLGVLVTLDAVEGEVVLMQQVDGQSGECAARLHERIRVYKADLLPDTFAHVLPNEGETRH</sequence>
<proteinExistence type="predicted"/>
<evidence type="ECO:0000313" key="2">
    <source>
        <dbReference type="Proteomes" id="UP001595617"/>
    </source>
</evidence>
<gene>
    <name evidence="1" type="ORF">ACFOOG_07715</name>
</gene>
<comment type="caution">
    <text evidence="1">The sequence shown here is derived from an EMBL/GenBank/DDBJ whole genome shotgun (WGS) entry which is preliminary data.</text>
</comment>
<accession>A0ABV7ZX15</accession>
<organism evidence="1 2">
    <name type="scientific">Saccharospirillum mangrovi</name>
    <dbReference type="NCBI Taxonomy" id="2161747"/>
    <lineage>
        <taxon>Bacteria</taxon>
        <taxon>Pseudomonadati</taxon>
        <taxon>Pseudomonadota</taxon>
        <taxon>Gammaproteobacteria</taxon>
        <taxon>Oceanospirillales</taxon>
        <taxon>Saccharospirillaceae</taxon>
        <taxon>Saccharospirillum</taxon>
    </lineage>
</organism>
<protein>
    <submittedName>
        <fullName evidence="1">Uncharacterized protein</fullName>
    </submittedName>
</protein>